<feature type="region of interest" description="Disordered" evidence="10">
    <location>
        <begin position="280"/>
        <end position="354"/>
    </location>
</feature>
<feature type="compositionally biased region" description="Basic and acidic residues" evidence="10">
    <location>
        <begin position="933"/>
        <end position="944"/>
    </location>
</feature>
<comment type="similarity">
    <text evidence="1">Belongs to the SNF2/RAD54 helicase family.</text>
</comment>
<dbReference type="Pfam" id="PF00271">
    <property type="entry name" value="Helicase_C"/>
    <property type="match status" value="1"/>
</dbReference>
<dbReference type="Pfam" id="PF00097">
    <property type="entry name" value="zf-C3HC4"/>
    <property type="match status" value="1"/>
</dbReference>
<dbReference type="InterPro" id="IPR038718">
    <property type="entry name" value="SNF2-like_sf"/>
</dbReference>
<dbReference type="EMBL" id="JABEYC010000826">
    <property type="protein sequence ID" value="KAF4973910.1"/>
    <property type="molecule type" value="Genomic_DNA"/>
</dbReference>
<keyword evidence="6" id="KW-0347">Helicase</keyword>
<evidence type="ECO:0000256" key="8">
    <source>
        <dbReference type="ARBA" id="ARBA00022840"/>
    </source>
</evidence>
<keyword evidence="8" id="KW-0067">ATP-binding</keyword>
<dbReference type="PROSITE" id="PS51194">
    <property type="entry name" value="HELICASE_CTER"/>
    <property type="match status" value="1"/>
</dbReference>
<feature type="domain" description="RING-type" evidence="11">
    <location>
        <begin position="860"/>
        <end position="911"/>
    </location>
</feature>
<evidence type="ECO:0000256" key="5">
    <source>
        <dbReference type="ARBA" id="ARBA00022801"/>
    </source>
</evidence>
<feature type="compositionally biased region" description="Basic and acidic residues" evidence="10">
    <location>
        <begin position="194"/>
        <end position="216"/>
    </location>
</feature>
<dbReference type="SMART" id="SM00184">
    <property type="entry name" value="RING"/>
    <property type="match status" value="1"/>
</dbReference>
<feature type="compositionally biased region" description="Basic and acidic residues" evidence="10">
    <location>
        <begin position="323"/>
        <end position="334"/>
    </location>
</feature>
<gene>
    <name evidence="14" type="ORF">FZEAL_9136</name>
</gene>
<evidence type="ECO:0000259" key="13">
    <source>
        <dbReference type="PROSITE" id="PS51194"/>
    </source>
</evidence>
<dbReference type="SMART" id="SM00490">
    <property type="entry name" value="HELICc"/>
    <property type="match status" value="1"/>
</dbReference>
<feature type="compositionally biased region" description="Basic and acidic residues" evidence="10">
    <location>
        <begin position="174"/>
        <end position="184"/>
    </location>
</feature>
<feature type="domain" description="Helicase ATP-binding" evidence="12">
    <location>
        <begin position="462"/>
        <end position="657"/>
    </location>
</feature>
<dbReference type="PANTHER" id="PTHR45626:SF17">
    <property type="entry name" value="HELICASE-LIKE TRANSCRIPTION FACTOR"/>
    <property type="match status" value="1"/>
</dbReference>
<keyword evidence="15" id="KW-1185">Reference proteome</keyword>
<reference evidence="14" key="2">
    <citation type="submission" date="2020-05" db="EMBL/GenBank/DDBJ databases">
        <authorList>
            <person name="Kim H.-S."/>
            <person name="Proctor R.H."/>
            <person name="Brown D.W."/>
        </authorList>
    </citation>
    <scope>NUCLEOTIDE SEQUENCE</scope>
    <source>
        <strain evidence="14">NRRL 22465</strain>
    </source>
</reference>
<accession>A0A8H4XGT6</accession>
<feature type="domain" description="Helicase C-terminal" evidence="13">
    <location>
        <begin position="982"/>
        <end position="1131"/>
    </location>
</feature>
<dbReference type="PROSITE" id="PS50089">
    <property type="entry name" value="ZF_RING_2"/>
    <property type="match status" value="1"/>
</dbReference>
<reference evidence="14" key="1">
    <citation type="journal article" date="2020" name="BMC Genomics">
        <title>Correction to: Identification and distribution of gene clusters required for synthesis of sphingolipid metabolism inhibitors in diverse species of the filamentous fungus Fusarium.</title>
        <authorList>
            <person name="Kim H.S."/>
            <person name="Lohmar J.M."/>
            <person name="Busman M."/>
            <person name="Brown D.W."/>
            <person name="Naumann T.A."/>
            <person name="Divon H.H."/>
            <person name="Lysoe E."/>
            <person name="Uhlig S."/>
            <person name="Proctor R.H."/>
        </authorList>
    </citation>
    <scope>NUCLEOTIDE SEQUENCE</scope>
    <source>
        <strain evidence="14">NRRL 22465</strain>
    </source>
</reference>
<feature type="compositionally biased region" description="Polar residues" evidence="10">
    <location>
        <begin position="345"/>
        <end position="354"/>
    </location>
</feature>
<dbReference type="InterPro" id="IPR000330">
    <property type="entry name" value="SNF2_N"/>
</dbReference>
<feature type="compositionally biased region" description="Basic residues" evidence="10">
    <location>
        <begin position="287"/>
        <end position="302"/>
    </location>
</feature>
<feature type="region of interest" description="Disordered" evidence="10">
    <location>
        <begin position="74"/>
        <end position="98"/>
    </location>
</feature>
<dbReference type="InterPro" id="IPR049730">
    <property type="entry name" value="SNF2/RAD54-like_C"/>
</dbReference>
<keyword evidence="4 9" id="KW-0863">Zinc-finger</keyword>
<organism evidence="14 15">
    <name type="scientific">Fusarium zealandicum</name>
    <dbReference type="NCBI Taxonomy" id="1053134"/>
    <lineage>
        <taxon>Eukaryota</taxon>
        <taxon>Fungi</taxon>
        <taxon>Dikarya</taxon>
        <taxon>Ascomycota</taxon>
        <taxon>Pezizomycotina</taxon>
        <taxon>Sordariomycetes</taxon>
        <taxon>Hypocreomycetidae</taxon>
        <taxon>Hypocreales</taxon>
        <taxon>Nectriaceae</taxon>
        <taxon>Fusarium</taxon>
        <taxon>Fusarium staphyleae species complex</taxon>
    </lineage>
</organism>
<dbReference type="PROSITE" id="PS00518">
    <property type="entry name" value="ZF_RING_1"/>
    <property type="match status" value="1"/>
</dbReference>
<evidence type="ECO:0000256" key="3">
    <source>
        <dbReference type="ARBA" id="ARBA00022741"/>
    </source>
</evidence>
<dbReference type="Gene3D" id="3.30.40.10">
    <property type="entry name" value="Zinc/RING finger domain, C3HC4 (zinc finger)"/>
    <property type="match status" value="1"/>
</dbReference>
<evidence type="ECO:0000256" key="2">
    <source>
        <dbReference type="ARBA" id="ARBA00022723"/>
    </source>
</evidence>
<evidence type="ECO:0000259" key="12">
    <source>
        <dbReference type="PROSITE" id="PS51192"/>
    </source>
</evidence>
<dbReference type="GO" id="GO:0006281">
    <property type="term" value="P:DNA repair"/>
    <property type="evidence" value="ECO:0007669"/>
    <property type="project" value="TreeGrafter"/>
</dbReference>
<evidence type="ECO:0000256" key="7">
    <source>
        <dbReference type="ARBA" id="ARBA00022833"/>
    </source>
</evidence>
<name>A0A8H4XGT6_9HYPO</name>
<dbReference type="SUPFAM" id="SSF52540">
    <property type="entry name" value="P-loop containing nucleoside triphosphate hydrolases"/>
    <property type="match status" value="2"/>
</dbReference>
<evidence type="ECO:0000256" key="1">
    <source>
        <dbReference type="ARBA" id="ARBA00007025"/>
    </source>
</evidence>
<evidence type="ECO:0000256" key="9">
    <source>
        <dbReference type="PROSITE-ProRule" id="PRU00175"/>
    </source>
</evidence>
<dbReference type="PROSITE" id="PS51192">
    <property type="entry name" value="HELICASE_ATP_BIND_1"/>
    <property type="match status" value="1"/>
</dbReference>
<evidence type="ECO:0000313" key="15">
    <source>
        <dbReference type="Proteomes" id="UP000635477"/>
    </source>
</evidence>
<dbReference type="InterPro" id="IPR027417">
    <property type="entry name" value="P-loop_NTPase"/>
</dbReference>
<keyword evidence="3" id="KW-0547">Nucleotide-binding</keyword>
<evidence type="ECO:0000256" key="6">
    <source>
        <dbReference type="ARBA" id="ARBA00022806"/>
    </source>
</evidence>
<dbReference type="InterPro" id="IPR001650">
    <property type="entry name" value="Helicase_C-like"/>
</dbReference>
<dbReference type="Pfam" id="PF00176">
    <property type="entry name" value="SNF2-rel_dom"/>
    <property type="match status" value="1"/>
</dbReference>
<dbReference type="InterPro" id="IPR014001">
    <property type="entry name" value="Helicase_ATP-bd"/>
</dbReference>
<dbReference type="GO" id="GO:0016787">
    <property type="term" value="F:hydrolase activity"/>
    <property type="evidence" value="ECO:0007669"/>
    <property type="project" value="UniProtKB-KW"/>
</dbReference>
<protein>
    <submittedName>
        <fullName evidence="14">Uncharacterized protein</fullName>
    </submittedName>
</protein>
<dbReference type="InterPro" id="IPR001841">
    <property type="entry name" value="Znf_RING"/>
</dbReference>
<sequence>MNSTARPGDGPWPPVIDSSMSEETLEMRRASSDEDPSINLHQSILESSHLPSTHNQPVIEQDISIQDLSEPIVLEPVKATSDATDSSPPQEQELPEATEHQVVDSAIVHGPIDNVGHYNDFHENLMGEGDAMPGPTQTEELEPTATAVDLSKRDGIVLSHKNDNNSHQSTVIENHSDAPLRESDREDTDMFMTKSRDKQIMKSLEDMDAEGDKGSEFDPSGESDSNKSDGPVGAENTNPSTSLDQLRAWRNQLVVKQMQGSLDKEENDKLEDLEELISETQVSQKRSAAKKERKKSARKKTGKTTNNVREYFAQKHAAANKTQPDKQQKRKAEDQIGEPSKARKTCSQFHQRNLRNDTMNQRADNFYHLDDVEANIVQGSVPAMSSASGVMSEDSINQLLGSIPDGLDTRRTNTQEKDLLEARQMYGRGKVKAQDGRWLVPGMESSLMNHQLVGAGWMMARENAQTAPFGGILADEMGMGKTITSLACIAGNPPRGEADKTYCKATLVLTPNLPIGQQWVEMTETHCQDRIASSVEIYSSTPKRPLRYYEKKRVVIATYHQVMAQYPNSASIEKLKRESGDSRGLFADMLNKLMGPLFHINWYRVILDEAHQIKNHSTRIAQACFQLKSKYRWALTGTPLSNSVQEIFPYLKFIGCNFTGSLDDFRDKYTGSDASSGSLNVLISLIMLRRTGDYMFMDRRILDLPKVHIQDVKIPLSRKELAIYETVDAYYRRLIRHLRRKMGAGLGGDKIASVIDNTRKAQMTRLRQVISHPFTIEKAFREKLREDEISFIRRAHRSGGLETIMDSLLKGGDTPSDLAKFTAGVDAMEAMEDEVFGGHFDMDFLLRLAQSESQVRGVTCEICNKASPPKKPTRSGTCDHVFCEACIIKAVNGVGKVMNKNAERMECPHDDCSATLRVGDDIKTLASIQLEHDEDKSKSFKEPGSDSNKTKLHRKPDENGFFLATCIEKETFLPPSSKLTAAMIIAMHWLKVAPSDKIIIFAQFVATGKVLGRMLELAGINFLYYYGNCSLRQREKAIQGFKENEDCKILVASLISGGQALNLTVANRVIIVDPWWNKTKEQQAFGRVYRYGQEKECHLVRIMAAEYIDSRISKLQDNKSSAIDKALQDGGNVPAALTGSEIRNAFTPIERKNSVALIKKQPQESAKVEGTKPTIKKEETLEVVKKEE</sequence>
<dbReference type="SUPFAM" id="SSF57850">
    <property type="entry name" value="RING/U-box"/>
    <property type="match status" value="1"/>
</dbReference>
<dbReference type="CDD" id="cd18793">
    <property type="entry name" value="SF2_C_SNF"/>
    <property type="match status" value="1"/>
</dbReference>
<keyword evidence="7" id="KW-0862">Zinc</keyword>
<dbReference type="GO" id="GO:0008270">
    <property type="term" value="F:zinc ion binding"/>
    <property type="evidence" value="ECO:0007669"/>
    <property type="project" value="UniProtKB-KW"/>
</dbReference>
<keyword evidence="5" id="KW-0378">Hydrolase</keyword>
<dbReference type="AlphaFoldDB" id="A0A8H4XGT6"/>
<comment type="caution">
    <text evidence="14">The sequence shown here is derived from an EMBL/GenBank/DDBJ whole genome shotgun (WGS) entry which is preliminary data.</text>
</comment>
<evidence type="ECO:0000313" key="14">
    <source>
        <dbReference type="EMBL" id="KAF4973910.1"/>
    </source>
</evidence>
<feature type="region of interest" description="Disordered" evidence="10">
    <location>
        <begin position="158"/>
        <end position="245"/>
    </location>
</feature>
<keyword evidence="2" id="KW-0479">Metal-binding</keyword>
<dbReference type="GO" id="GO:0008094">
    <property type="term" value="F:ATP-dependent activity, acting on DNA"/>
    <property type="evidence" value="ECO:0007669"/>
    <property type="project" value="TreeGrafter"/>
</dbReference>
<dbReference type="CDD" id="cd18008">
    <property type="entry name" value="DEXDc_SHPRH-like"/>
    <property type="match status" value="1"/>
</dbReference>
<dbReference type="GO" id="GO:0004386">
    <property type="term" value="F:helicase activity"/>
    <property type="evidence" value="ECO:0007669"/>
    <property type="project" value="UniProtKB-KW"/>
</dbReference>
<evidence type="ECO:0000256" key="4">
    <source>
        <dbReference type="ARBA" id="ARBA00022771"/>
    </source>
</evidence>
<dbReference type="SMART" id="SM00487">
    <property type="entry name" value="DEXDc"/>
    <property type="match status" value="1"/>
</dbReference>
<feature type="compositionally biased region" description="Polar residues" evidence="10">
    <location>
        <begin position="81"/>
        <end position="90"/>
    </location>
</feature>
<evidence type="ECO:0000256" key="10">
    <source>
        <dbReference type="SAM" id="MobiDB-lite"/>
    </source>
</evidence>
<proteinExistence type="inferred from homology"/>
<dbReference type="OrthoDB" id="448448at2759"/>
<dbReference type="InterPro" id="IPR013083">
    <property type="entry name" value="Znf_RING/FYVE/PHD"/>
</dbReference>
<dbReference type="Proteomes" id="UP000635477">
    <property type="component" value="Unassembled WGS sequence"/>
</dbReference>
<evidence type="ECO:0000259" key="11">
    <source>
        <dbReference type="PROSITE" id="PS50089"/>
    </source>
</evidence>
<dbReference type="InterPro" id="IPR050628">
    <property type="entry name" value="SNF2_RAD54_helicase_TF"/>
</dbReference>
<dbReference type="PANTHER" id="PTHR45626">
    <property type="entry name" value="TRANSCRIPTION TERMINATION FACTOR 2-RELATED"/>
    <property type="match status" value="1"/>
</dbReference>
<dbReference type="GO" id="GO:0005634">
    <property type="term" value="C:nucleus"/>
    <property type="evidence" value="ECO:0007669"/>
    <property type="project" value="TreeGrafter"/>
</dbReference>
<feature type="region of interest" description="Disordered" evidence="10">
    <location>
        <begin position="1"/>
        <end position="57"/>
    </location>
</feature>
<dbReference type="GO" id="GO:0005524">
    <property type="term" value="F:ATP binding"/>
    <property type="evidence" value="ECO:0007669"/>
    <property type="project" value="UniProtKB-KW"/>
</dbReference>
<dbReference type="InterPro" id="IPR018957">
    <property type="entry name" value="Znf_C3HC4_RING-type"/>
</dbReference>
<dbReference type="Gene3D" id="3.40.50.10810">
    <property type="entry name" value="Tandem AAA-ATPase domain"/>
    <property type="match status" value="1"/>
</dbReference>
<dbReference type="InterPro" id="IPR017907">
    <property type="entry name" value="Znf_RING_CS"/>
</dbReference>
<dbReference type="Gene3D" id="3.40.50.300">
    <property type="entry name" value="P-loop containing nucleotide triphosphate hydrolases"/>
    <property type="match status" value="1"/>
</dbReference>
<feature type="region of interest" description="Disordered" evidence="10">
    <location>
        <begin position="933"/>
        <end position="953"/>
    </location>
</feature>
<feature type="compositionally biased region" description="Polar residues" evidence="10">
    <location>
        <begin position="39"/>
        <end position="57"/>
    </location>
</feature>
<feature type="compositionally biased region" description="Polar residues" evidence="10">
    <location>
        <begin position="235"/>
        <end position="244"/>
    </location>
</feature>